<dbReference type="EMBL" id="GBRH01271689">
    <property type="protein sequence ID" value="JAD26206.1"/>
    <property type="molecule type" value="Transcribed_RNA"/>
</dbReference>
<protein>
    <submittedName>
        <fullName evidence="1">Uncharacterized protein</fullName>
    </submittedName>
</protein>
<reference evidence="1" key="2">
    <citation type="journal article" date="2015" name="Data Brief">
        <title>Shoot transcriptome of the giant reed, Arundo donax.</title>
        <authorList>
            <person name="Barrero R.A."/>
            <person name="Guerrero F.D."/>
            <person name="Moolhuijzen P."/>
            <person name="Goolsby J.A."/>
            <person name="Tidwell J."/>
            <person name="Bellgard S.E."/>
            <person name="Bellgard M.I."/>
        </authorList>
    </citation>
    <scope>NUCLEOTIDE SEQUENCE</scope>
    <source>
        <tissue evidence="1">Shoot tissue taken approximately 20 cm above the soil surface</tissue>
    </source>
</reference>
<name>A0A0A8YJG6_ARUDO</name>
<reference evidence="1" key="1">
    <citation type="submission" date="2014-09" db="EMBL/GenBank/DDBJ databases">
        <authorList>
            <person name="Magalhaes I.L.F."/>
            <person name="Oliveira U."/>
            <person name="Santos F.R."/>
            <person name="Vidigal T.H.D.A."/>
            <person name="Brescovit A.D."/>
            <person name="Santos A.J."/>
        </authorList>
    </citation>
    <scope>NUCLEOTIDE SEQUENCE</scope>
    <source>
        <tissue evidence="1">Shoot tissue taken approximately 20 cm above the soil surface</tissue>
    </source>
</reference>
<evidence type="ECO:0000313" key="1">
    <source>
        <dbReference type="EMBL" id="JAD26206.1"/>
    </source>
</evidence>
<accession>A0A0A8YJG6</accession>
<proteinExistence type="predicted"/>
<dbReference type="AlphaFoldDB" id="A0A0A8YJG6"/>
<organism evidence="1">
    <name type="scientific">Arundo donax</name>
    <name type="common">Giant reed</name>
    <name type="synonym">Donax arundinaceus</name>
    <dbReference type="NCBI Taxonomy" id="35708"/>
    <lineage>
        <taxon>Eukaryota</taxon>
        <taxon>Viridiplantae</taxon>
        <taxon>Streptophyta</taxon>
        <taxon>Embryophyta</taxon>
        <taxon>Tracheophyta</taxon>
        <taxon>Spermatophyta</taxon>
        <taxon>Magnoliopsida</taxon>
        <taxon>Liliopsida</taxon>
        <taxon>Poales</taxon>
        <taxon>Poaceae</taxon>
        <taxon>PACMAD clade</taxon>
        <taxon>Arundinoideae</taxon>
        <taxon>Arundineae</taxon>
        <taxon>Arundo</taxon>
    </lineage>
</organism>
<sequence>MSGIHCCLYAFVIRISGISSSCVLERSSFSFAPFPVGFHPASLPTIFEAFLEEDLSRREEQQR</sequence>